<name>A0ABU2WHS1_9GAMM</name>
<keyword evidence="3" id="KW-0067">ATP-binding</keyword>
<dbReference type="NCBIfam" id="NF006828">
    <property type="entry name" value="PRK09350.1"/>
    <property type="match status" value="1"/>
</dbReference>
<reference evidence="5 6" key="1">
    <citation type="submission" date="2023-09" db="EMBL/GenBank/DDBJ databases">
        <authorList>
            <person name="Rey-Velasco X."/>
        </authorList>
    </citation>
    <scope>NUCLEOTIDE SEQUENCE [LARGE SCALE GENOMIC DNA]</scope>
    <source>
        <strain evidence="5 6">W345</strain>
    </source>
</reference>
<dbReference type="PROSITE" id="PS50862">
    <property type="entry name" value="AA_TRNA_LIGASE_II"/>
    <property type="match status" value="1"/>
</dbReference>
<dbReference type="Gene3D" id="3.30.930.10">
    <property type="entry name" value="Bira Bifunctional Protein, Domain 2"/>
    <property type="match status" value="1"/>
</dbReference>
<dbReference type="NCBIfam" id="TIGR00462">
    <property type="entry name" value="genX"/>
    <property type="match status" value="1"/>
</dbReference>
<sequence>MSGPGTRGLGPGNLWRPSASIEGLRRRAALFAEVRRFFAERGVMEVDTPVLSRYATVDRHIESFVAVPFSGPGTRAPGPESFLQTSPEFAMKRLLAAGSGPIYQIAPVFRCEESGRLHNPEFRMLEWYRPGLDHHGLMDEVEALCRSLGVTAAEPFERLGYREAFVRHAGFDPMQPAAQLRLDLEGRVPLPDVDDAQAADPDFWRDLAMSLLVGPALGEHQPCFVHGFPASQAALSRVEGGLAQRFELVWRGVELANGFHELGEAEEQQCRFKADRSWRREHGKPVPPLDEALIAALRHGLPDCAGVALGLDRLLMLLCGETELARVLPFEFSRA</sequence>
<evidence type="ECO:0000256" key="2">
    <source>
        <dbReference type="ARBA" id="ARBA00022741"/>
    </source>
</evidence>
<keyword evidence="6" id="KW-1185">Reference proteome</keyword>
<dbReference type="PANTHER" id="PTHR42918">
    <property type="entry name" value="LYSYL-TRNA SYNTHETASE"/>
    <property type="match status" value="1"/>
</dbReference>
<evidence type="ECO:0000313" key="5">
    <source>
        <dbReference type="EMBL" id="MDT0497407.1"/>
    </source>
</evidence>
<dbReference type="SUPFAM" id="SSF55681">
    <property type="entry name" value="Class II aaRS and biotin synthetases"/>
    <property type="match status" value="1"/>
</dbReference>
<gene>
    <name evidence="5" type="primary">epmA</name>
    <name evidence="5" type="ORF">RM530_08515</name>
</gene>
<evidence type="ECO:0000313" key="6">
    <source>
        <dbReference type="Proteomes" id="UP001254608"/>
    </source>
</evidence>
<dbReference type="InterPro" id="IPR006195">
    <property type="entry name" value="aa-tRNA-synth_II"/>
</dbReference>
<evidence type="ECO:0000259" key="4">
    <source>
        <dbReference type="PROSITE" id="PS50862"/>
    </source>
</evidence>
<accession>A0ABU2WHS1</accession>
<organism evidence="5 6">
    <name type="scientific">Banduia mediterranea</name>
    <dbReference type="NCBI Taxonomy" id="3075609"/>
    <lineage>
        <taxon>Bacteria</taxon>
        <taxon>Pseudomonadati</taxon>
        <taxon>Pseudomonadota</taxon>
        <taxon>Gammaproteobacteria</taxon>
        <taxon>Nevskiales</taxon>
        <taxon>Algiphilaceae</taxon>
        <taxon>Banduia</taxon>
    </lineage>
</organism>
<dbReference type="InterPro" id="IPR004525">
    <property type="entry name" value="EpmA"/>
</dbReference>
<proteinExistence type="predicted"/>
<dbReference type="InterPro" id="IPR004364">
    <property type="entry name" value="Aa-tRNA-synt_II"/>
</dbReference>
<dbReference type="EMBL" id="JAVRIC010000009">
    <property type="protein sequence ID" value="MDT0497407.1"/>
    <property type="molecule type" value="Genomic_DNA"/>
</dbReference>
<protein>
    <submittedName>
        <fullName evidence="5">EF-P lysine aminoacylase EpmA</fullName>
    </submittedName>
</protein>
<keyword evidence="2" id="KW-0547">Nucleotide-binding</keyword>
<dbReference type="Pfam" id="PF00152">
    <property type="entry name" value="tRNA-synt_2"/>
    <property type="match status" value="1"/>
</dbReference>
<dbReference type="Proteomes" id="UP001254608">
    <property type="component" value="Unassembled WGS sequence"/>
</dbReference>
<evidence type="ECO:0000256" key="1">
    <source>
        <dbReference type="ARBA" id="ARBA00022598"/>
    </source>
</evidence>
<dbReference type="InterPro" id="IPR045864">
    <property type="entry name" value="aa-tRNA-synth_II/BPL/LPL"/>
</dbReference>
<evidence type="ECO:0000256" key="3">
    <source>
        <dbReference type="ARBA" id="ARBA00022840"/>
    </source>
</evidence>
<comment type="caution">
    <text evidence="5">The sequence shown here is derived from an EMBL/GenBank/DDBJ whole genome shotgun (WGS) entry which is preliminary data.</text>
</comment>
<dbReference type="RefSeq" id="WP_311364801.1">
    <property type="nucleotide sequence ID" value="NZ_JAVRIC010000009.1"/>
</dbReference>
<dbReference type="PANTHER" id="PTHR42918:SF6">
    <property type="entry name" value="ELONGATION FACTOR P--(R)-BETA-LYSINE LIGASE"/>
    <property type="match status" value="1"/>
</dbReference>
<keyword evidence="1" id="KW-0436">Ligase</keyword>
<feature type="domain" description="Aminoacyl-transfer RNA synthetases class-II family profile" evidence="4">
    <location>
        <begin position="23"/>
        <end position="329"/>
    </location>
</feature>